<evidence type="ECO:0000313" key="3">
    <source>
        <dbReference type="EMBL" id="ABK17433.1"/>
    </source>
</evidence>
<dbReference type="AlphaFoldDB" id="A0LJ31"/>
<reference evidence="3 4" key="1">
    <citation type="submission" date="2006-10" db="EMBL/GenBank/DDBJ databases">
        <title>Complete sequence of Syntrophobacter fumaroxidans MPOB.</title>
        <authorList>
            <consortium name="US DOE Joint Genome Institute"/>
            <person name="Copeland A."/>
            <person name="Lucas S."/>
            <person name="Lapidus A."/>
            <person name="Barry K."/>
            <person name="Detter J.C."/>
            <person name="Glavina del Rio T."/>
            <person name="Hammon N."/>
            <person name="Israni S."/>
            <person name="Pitluck S."/>
            <person name="Goltsman E.G."/>
            <person name="Martinez M."/>
            <person name="Schmutz J."/>
            <person name="Larimer F."/>
            <person name="Land M."/>
            <person name="Hauser L."/>
            <person name="Kyrpides N."/>
            <person name="Kim E."/>
            <person name="Boone D.R."/>
            <person name="Brockman F."/>
            <person name="Culley D."/>
            <person name="Ferry J."/>
            <person name="Gunsalus R."/>
            <person name="McInerney M.J."/>
            <person name="Morrison M."/>
            <person name="Plugge C."/>
            <person name="Rohlin L."/>
            <person name="Scholten J."/>
            <person name="Sieber J."/>
            <person name="Stams A.J.M."/>
            <person name="Worm P."/>
            <person name="Henstra A.M."/>
            <person name="Richardson P."/>
        </authorList>
    </citation>
    <scope>NUCLEOTIDE SEQUENCE [LARGE SCALE GENOMIC DNA]</scope>
    <source>
        <strain evidence="4">DSM 10017 / MPOB</strain>
    </source>
</reference>
<keyword evidence="2" id="KW-0472">Membrane</keyword>
<gene>
    <name evidence="3" type="ordered locus">Sfum_1746</name>
</gene>
<dbReference type="eggNOG" id="COG5616">
    <property type="taxonomic scope" value="Bacteria"/>
</dbReference>
<evidence type="ECO:0008006" key="5">
    <source>
        <dbReference type="Google" id="ProtNLM"/>
    </source>
</evidence>
<dbReference type="InterPro" id="IPR028994">
    <property type="entry name" value="Integrin_alpha_N"/>
</dbReference>
<keyword evidence="2" id="KW-0812">Transmembrane</keyword>
<dbReference type="Proteomes" id="UP000001784">
    <property type="component" value="Chromosome"/>
</dbReference>
<dbReference type="EMBL" id="CP000478">
    <property type="protein sequence ID" value="ABK17433.1"/>
    <property type="molecule type" value="Genomic_DNA"/>
</dbReference>
<keyword evidence="2" id="KW-1133">Transmembrane helix</keyword>
<feature type="region of interest" description="Disordered" evidence="1">
    <location>
        <begin position="1"/>
        <end position="24"/>
    </location>
</feature>
<dbReference type="SUPFAM" id="SSF69318">
    <property type="entry name" value="Integrin alpha N-terminal domain"/>
    <property type="match status" value="1"/>
</dbReference>
<keyword evidence="4" id="KW-1185">Reference proteome</keyword>
<dbReference type="HOGENOM" id="CLU_034452_0_0_7"/>
<accession>A0LJ31</accession>
<feature type="transmembrane region" description="Helical" evidence="2">
    <location>
        <begin position="34"/>
        <end position="54"/>
    </location>
</feature>
<name>A0LJ31_SYNFM</name>
<protein>
    <recommendedName>
        <fullName evidence="5">VCBS repeat-containing protein</fullName>
    </recommendedName>
</protein>
<sequence length="614" mass="67195">MVNGFEKTRTQAFEQGESPRNRLRGEVPMNRKVLLGYLLILALVLSGPCAPAAWSAESQAGPVKVAVLPFTMHAPSDLAYLQSGVRDMLTSRLAWQGKVQVLDRSVTDQAVRSPKSDLSPAEAMKIGNTLRADYVLYGSITALGQAISIDARMVPVSGKGDPISLSTQAKMDEVIPQINAFAQQINQKVFARPGEKVQEAAAGEAELLATRNPEFLVAGTMMSSDKISYLNPNFIEVTPDGALRQSGLWASQTLQGGILGMDIGDLDGDGRVEMVAITHDKLTVYRKEYQGLKVVAMHSGLKIDRFVWVCVVDMAREGRGKIFVTNLRKRNTTSTAQTDSAKGSMGFVQDVSSFVLSLEGGKLQMVAQNVPYLLNAVNMGTRGKILIGQEKGGTSDKAFKGDVYEMALRGNSVVPMGSANLPKRCNVFNFAKADINNDKMDEIILVDSSHNLIILNTAGDQIWKNYSVYCATTNTFEGKVEDRRYNMVEMAVVPSPILVTDINKDGIPEIVLTRNTTAADKFLPESMKFYDRGEIVSFSWDQLGMVENWKTRDINGMVTALRIGDFSGDNTQQLVVSQVNAKDLLKVYDSRSTIFSYSLNVAAKPDAEKQAKKQ</sequence>
<evidence type="ECO:0000256" key="1">
    <source>
        <dbReference type="SAM" id="MobiDB-lite"/>
    </source>
</evidence>
<evidence type="ECO:0000256" key="2">
    <source>
        <dbReference type="SAM" id="Phobius"/>
    </source>
</evidence>
<dbReference type="STRING" id="335543.Sfum_1746"/>
<dbReference type="Gene3D" id="3.40.50.10610">
    <property type="entry name" value="ABC-type transport auxiliary lipoprotein component"/>
    <property type="match status" value="1"/>
</dbReference>
<evidence type="ECO:0000313" key="4">
    <source>
        <dbReference type="Proteomes" id="UP000001784"/>
    </source>
</evidence>
<dbReference type="KEGG" id="sfu:Sfum_1746"/>
<proteinExistence type="predicted"/>
<dbReference type="InParanoid" id="A0LJ31"/>
<organism evidence="3 4">
    <name type="scientific">Syntrophobacter fumaroxidans (strain DSM 10017 / MPOB)</name>
    <dbReference type="NCBI Taxonomy" id="335543"/>
    <lineage>
        <taxon>Bacteria</taxon>
        <taxon>Pseudomonadati</taxon>
        <taxon>Thermodesulfobacteriota</taxon>
        <taxon>Syntrophobacteria</taxon>
        <taxon>Syntrophobacterales</taxon>
        <taxon>Syntrophobacteraceae</taxon>
        <taxon>Syntrophobacter</taxon>
    </lineage>
</organism>